<name>A0ABN7UMS9_GIGMA</name>
<reference evidence="1 2" key="1">
    <citation type="submission" date="2021-06" db="EMBL/GenBank/DDBJ databases">
        <authorList>
            <person name="Kallberg Y."/>
            <person name="Tangrot J."/>
            <person name="Rosling A."/>
        </authorList>
    </citation>
    <scope>NUCLEOTIDE SEQUENCE [LARGE SCALE GENOMIC DNA]</scope>
    <source>
        <strain evidence="1 2">120-4 pot B 10/14</strain>
    </source>
</reference>
<protein>
    <submittedName>
        <fullName evidence="1">11054_t:CDS:1</fullName>
    </submittedName>
</protein>
<accession>A0ABN7UMS9</accession>
<comment type="caution">
    <text evidence="1">The sequence shown here is derived from an EMBL/GenBank/DDBJ whole genome shotgun (WGS) entry which is preliminary data.</text>
</comment>
<keyword evidence="2" id="KW-1185">Reference proteome</keyword>
<dbReference type="EMBL" id="CAJVQB010003700">
    <property type="protein sequence ID" value="CAG8615354.1"/>
    <property type="molecule type" value="Genomic_DNA"/>
</dbReference>
<sequence>MPLIKKASWRGITDNLELLPDSSDLIPEHITEFLFFVLPIAEHKNTREVVAVLRKIYSFPHLPSSYFYDNKSPMPNDLEVLVDTLQNLFSITEFNSYPSYREIKGSTSSYSTRIGTKSTLTIPIGPNASLPRLLKHGGHVTEKIQLQTSTK</sequence>
<proteinExistence type="predicted"/>
<evidence type="ECO:0000313" key="2">
    <source>
        <dbReference type="Proteomes" id="UP000789901"/>
    </source>
</evidence>
<dbReference type="Proteomes" id="UP000789901">
    <property type="component" value="Unassembled WGS sequence"/>
</dbReference>
<organism evidence="1 2">
    <name type="scientific">Gigaspora margarita</name>
    <dbReference type="NCBI Taxonomy" id="4874"/>
    <lineage>
        <taxon>Eukaryota</taxon>
        <taxon>Fungi</taxon>
        <taxon>Fungi incertae sedis</taxon>
        <taxon>Mucoromycota</taxon>
        <taxon>Glomeromycotina</taxon>
        <taxon>Glomeromycetes</taxon>
        <taxon>Diversisporales</taxon>
        <taxon>Gigasporaceae</taxon>
        <taxon>Gigaspora</taxon>
    </lineage>
</organism>
<gene>
    <name evidence="1" type="ORF">GMARGA_LOCUS7565</name>
</gene>
<evidence type="ECO:0000313" key="1">
    <source>
        <dbReference type="EMBL" id="CAG8615354.1"/>
    </source>
</evidence>